<dbReference type="RefSeq" id="WP_150034166.1">
    <property type="nucleotide sequence ID" value="NZ_VWSH01000004.1"/>
</dbReference>
<dbReference type="EMBL" id="VWSH01000004">
    <property type="protein sequence ID" value="KAA5532631.1"/>
    <property type="molecule type" value="Genomic_DNA"/>
</dbReference>
<gene>
    <name evidence="1" type="ORF">F0919_17775</name>
</gene>
<dbReference type="Proteomes" id="UP000323632">
    <property type="component" value="Unassembled WGS sequence"/>
</dbReference>
<comment type="caution">
    <text evidence="1">The sequence shown here is derived from an EMBL/GenBank/DDBJ whole genome shotgun (WGS) entry which is preliminary data.</text>
</comment>
<keyword evidence="2" id="KW-1185">Reference proteome</keyword>
<dbReference type="AlphaFoldDB" id="A0A5M6CC48"/>
<reference evidence="1 2" key="1">
    <citation type="submission" date="2019-09" db="EMBL/GenBank/DDBJ databases">
        <title>Genome sequence and assembly of Taibaiella sp.</title>
        <authorList>
            <person name="Chhetri G."/>
        </authorList>
    </citation>
    <scope>NUCLEOTIDE SEQUENCE [LARGE SCALE GENOMIC DNA]</scope>
    <source>
        <strain evidence="1 2">KVB11</strain>
    </source>
</reference>
<protein>
    <submittedName>
        <fullName evidence="1">Uncharacterized protein</fullName>
    </submittedName>
</protein>
<name>A0A5M6CC48_9BACT</name>
<evidence type="ECO:0000313" key="1">
    <source>
        <dbReference type="EMBL" id="KAA5532631.1"/>
    </source>
</evidence>
<accession>A0A5M6CC48</accession>
<evidence type="ECO:0000313" key="2">
    <source>
        <dbReference type="Proteomes" id="UP000323632"/>
    </source>
</evidence>
<sequence>MKSQIKSFLLEELTKLQKQFCNIKIKYAFNIAIEVHIVEITPDTEYHSNDRLDESWLNIAMDFMKRFPNEEISFITDDSILKIKSPEFVLQPEYSMIFDSASFDLIFDNFSPMIESSYDIISDTIESTQIVYETINSSIQKETNYLPGIKLLTGMKNKSESGVNNKLIGSTQYAMAA</sequence>
<proteinExistence type="predicted"/>
<organism evidence="1 2">
    <name type="scientific">Taibaiella lutea</name>
    <dbReference type="NCBI Taxonomy" id="2608001"/>
    <lineage>
        <taxon>Bacteria</taxon>
        <taxon>Pseudomonadati</taxon>
        <taxon>Bacteroidota</taxon>
        <taxon>Chitinophagia</taxon>
        <taxon>Chitinophagales</taxon>
        <taxon>Chitinophagaceae</taxon>
        <taxon>Taibaiella</taxon>
    </lineage>
</organism>